<comment type="similarity">
    <text evidence="2 12">Belongs to the GHMP kinase family. Homoserine kinase subfamily.</text>
</comment>
<dbReference type="RefSeq" id="WP_015235445.1">
    <property type="nucleotide sequence ID" value="NC_019793.1"/>
</dbReference>
<dbReference type="Gene3D" id="3.30.70.890">
    <property type="entry name" value="GHMP kinase, C-terminal domain"/>
    <property type="match status" value="1"/>
</dbReference>
<dbReference type="PRINTS" id="PR00958">
    <property type="entry name" value="HOMSERKINASE"/>
</dbReference>
<evidence type="ECO:0000256" key="12">
    <source>
        <dbReference type="HAMAP-Rule" id="MF_00384"/>
    </source>
</evidence>
<evidence type="ECO:0000259" key="14">
    <source>
        <dbReference type="Pfam" id="PF08544"/>
    </source>
</evidence>
<dbReference type="UniPathway" id="UPA00050">
    <property type="reaction ID" value="UER00064"/>
</dbReference>
<sequence>MISDFAPFSVRAPASSANLGPGFDCVGLALDLYTTVQVERAARPEVVTDLPGVPLDESNAVYAGALLAARAVGRPLPPLRLTVRSQVPLARGLGSSAAALVAGLQAGNTVLGEPLGMQELLDLASGEEGHPDNVGACLLGGAVIATMNREGVRFVRTGVPAHFGVLLLVPEFELRTSEARRVLPVNYSRADAVHALSHAALLAAGFVSGDLGVIGAAMRDRLHEPFRAPLVPGLLDILEGARDHGAVGAALSGAGPSVLCLYDRREARVQARLTAFLARVMRQHELTGKVLPLSVDVDGVQVRTSSPQAF</sequence>
<dbReference type="InterPro" id="IPR006204">
    <property type="entry name" value="GHMP_kinase_N_dom"/>
</dbReference>
<dbReference type="NCBIfam" id="TIGR00191">
    <property type="entry name" value="thrB"/>
    <property type="match status" value="1"/>
</dbReference>
<dbReference type="AlphaFoldDB" id="L0A1W0"/>
<dbReference type="InterPro" id="IPR000870">
    <property type="entry name" value="Homoserine_kinase"/>
</dbReference>
<evidence type="ECO:0000313" key="16">
    <source>
        <dbReference type="Proteomes" id="UP000010467"/>
    </source>
</evidence>
<reference evidence="16" key="1">
    <citation type="submission" date="2012-03" db="EMBL/GenBank/DDBJ databases">
        <title>Complete sequence of chromosome of Deinococcus peraridilitoris DSM 19664.</title>
        <authorList>
            <person name="Lucas S."/>
            <person name="Copeland A."/>
            <person name="Lapidus A."/>
            <person name="Glavina del Rio T."/>
            <person name="Dalin E."/>
            <person name="Tice H."/>
            <person name="Bruce D."/>
            <person name="Goodwin L."/>
            <person name="Pitluck S."/>
            <person name="Peters L."/>
            <person name="Mikhailova N."/>
            <person name="Lu M."/>
            <person name="Kyrpides N."/>
            <person name="Mavromatis K."/>
            <person name="Ivanova N."/>
            <person name="Brettin T."/>
            <person name="Detter J.C."/>
            <person name="Han C."/>
            <person name="Larimer F."/>
            <person name="Land M."/>
            <person name="Hauser L."/>
            <person name="Markowitz V."/>
            <person name="Cheng J.-F."/>
            <person name="Hugenholtz P."/>
            <person name="Woyke T."/>
            <person name="Wu D."/>
            <person name="Pukall R."/>
            <person name="Steenblock K."/>
            <person name="Brambilla E."/>
            <person name="Klenk H.-P."/>
            <person name="Eisen J.A."/>
        </authorList>
    </citation>
    <scope>NUCLEOTIDE SEQUENCE [LARGE SCALE GENOMIC DNA]</scope>
    <source>
        <strain evidence="16">DSM 19664 / LMG 22246 / CIP 109416 / KR-200</strain>
    </source>
</reference>
<dbReference type="InterPro" id="IPR036554">
    <property type="entry name" value="GHMP_kinase_C_sf"/>
</dbReference>
<comment type="subcellular location">
    <subcellularLocation>
        <location evidence="12">Cytoplasm</location>
    </subcellularLocation>
</comment>
<name>L0A1W0_DEIPD</name>
<dbReference type="HOGENOM" id="CLU_041243_0_2_0"/>
<dbReference type="KEGG" id="dpd:Deipe_1597"/>
<dbReference type="EMBL" id="CP003382">
    <property type="protein sequence ID" value="AFZ67137.1"/>
    <property type="molecule type" value="Genomic_DNA"/>
</dbReference>
<dbReference type="SUPFAM" id="SSF54211">
    <property type="entry name" value="Ribosomal protein S5 domain 2-like"/>
    <property type="match status" value="1"/>
</dbReference>
<accession>L0A1W0</accession>
<evidence type="ECO:0000256" key="4">
    <source>
        <dbReference type="ARBA" id="ARBA00017858"/>
    </source>
</evidence>
<evidence type="ECO:0000256" key="7">
    <source>
        <dbReference type="ARBA" id="ARBA00022697"/>
    </source>
</evidence>
<keyword evidence="6 12" id="KW-0808">Transferase</keyword>
<feature type="binding site" evidence="12">
    <location>
        <begin position="88"/>
        <end position="98"/>
    </location>
    <ligand>
        <name>ATP</name>
        <dbReference type="ChEBI" id="CHEBI:30616"/>
    </ligand>
</feature>
<feature type="domain" description="GHMP kinase N-terminal" evidence="13">
    <location>
        <begin position="62"/>
        <end position="141"/>
    </location>
</feature>
<dbReference type="eggNOG" id="COG0083">
    <property type="taxonomic scope" value="Bacteria"/>
</dbReference>
<dbReference type="InterPro" id="IPR014721">
    <property type="entry name" value="Ribsml_uS5_D2-typ_fold_subgr"/>
</dbReference>
<evidence type="ECO:0000256" key="10">
    <source>
        <dbReference type="ARBA" id="ARBA00022840"/>
    </source>
</evidence>
<keyword evidence="16" id="KW-1185">Reference proteome</keyword>
<dbReference type="GO" id="GO:0004413">
    <property type="term" value="F:homoserine kinase activity"/>
    <property type="evidence" value="ECO:0007669"/>
    <property type="project" value="UniProtKB-UniRule"/>
</dbReference>
<evidence type="ECO:0000256" key="3">
    <source>
        <dbReference type="ARBA" id="ARBA00012078"/>
    </source>
</evidence>
<dbReference type="PANTHER" id="PTHR20861:SF1">
    <property type="entry name" value="HOMOSERINE KINASE"/>
    <property type="match status" value="1"/>
</dbReference>
<dbReference type="PIRSF" id="PIRSF000676">
    <property type="entry name" value="Homoser_kin"/>
    <property type="match status" value="1"/>
</dbReference>
<dbReference type="PANTHER" id="PTHR20861">
    <property type="entry name" value="HOMOSERINE/4-DIPHOSPHOCYTIDYL-2-C-METHYL-D-ERYTHRITOL KINASE"/>
    <property type="match status" value="1"/>
</dbReference>
<dbReference type="InterPro" id="IPR006203">
    <property type="entry name" value="GHMP_knse_ATP-bd_CS"/>
</dbReference>
<evidence type="ECO:0000313" key="15">
    <source>
        <dbReference type="EMBL" id="AFZ67137.1"/>
    </source>
</evidence>
<dbReference type="GO" id="GO:0005524">
    <property type="term" value="F:ATP binding"/>
    <property type="evidence" value="ECO:0007669"/>
    <property type="project" value="UniProtKB-UniRule"/>
</dbReference>
<evidence type="ECO:0000259" key="13">
    <source>
        <dbReference type="Pfam" id="PF00288"/>
    </source>
</evidence>
<keyword evidence="8 12" id="KW-0547">Nucleotide-binding</keyword>
<keyword evidence="12" id="KW-0963">Cytoplasm</keyword>
<dbReference type="EC" id="2.7.1.39" evidence="3 12"/>
<dbReference type="PATRIC" id="fig|937777.3.peg.1598"/>
<dbReference type="GO" id="GO:0005737">
    <property type="term" value="C:cytoplasm"/>
    <property type="evidence" value="ECO:0007669"/>
    <property type="project" value="UniProtKB-SubCell"/>
</dbReference>
<dbReference type="HAMAP" id="MF_00384">
    <property type="entry name" value="Homoser_kinase"/>
    <property type="match status" value="1"/>
</dbReference>
<evidence type="ECO:0000256" key="6">
    <source>
        <dbReference type="ARBA" id="ARBA00022679"/>
    </source>
</evidence>
<dbReference type="InterPro" id="IPR020568">
    <property type="entry name" value="Ribosomal_Su5_D2-typ_SF"/>
</dbReference>
<gene>
    <name evidence="12" type="primary">thrB</name>
    <name evidence="15" type="ordered locus">Deipe_1597</name>
</gene>
<dbReference type="SUPFAM" id="SSF55060">
    <property type="entry name" value="GHMP Kinase, C-terminal domain"/>
    <property type="match status" value="1"/>
</dbReference>
<dbReference type="GO" id="GO:0009088">
    <property type="term" value="P:threonine biosynthetic process"/>
    <property type="evidence" value="ECO:0007669"/>
    <property type="project" value="UniProtKB-UniRule"/>
</dbReference>
<evidence type="ECO:0000256" key="2">
    <source>
        <dbReference type="ARBA" id="ARBA00007370"/>
    </source>
</evidence>
<dbReference type="STRING" id="937777.Deipe_1597"/>
<evidence type="ECO:0000256" key="1">
    <source>
        <dbReference type="ARBA" id="ARBA00005015"/>
    </source>
</evidence>
<dbReference type="Gene3D" id="3.30.230.10">
    <property type="match status" value="1"/>
</dbReference>
<organism evidence="15 16">
    <name type="scientific">Deinococcus peraridilitoris (strain DSM 19664 / LMG 22246 / CIP 109416 / KR-200)</name>
    <dbReference type="NCBI Taxonomy" id="937777"/>
    <lineage>
        <taxon>Bacteria</taxon>
        <taxon>Thermotogati</taxon>
        <taxon>Deinococcota</taxon>
        <taxon>Deinococci</taxon>
        <taxon>Deinococcales</taxon>
        <taxon>Deinococcaceae</taxon>
        <taxon>Deinococcus</taxon>
    </lineage>
</organism>
<feature type="domain" description="GHMP kinase C-terminal" evidence="14">
    <location>
        <begin position="203"/>
        <end position="276"/>
    </location>
</feature>
<evidence type="ECO:0000256" key="8">
    <source>
        <dbReference type="ARBA" id="ARBA00022741"/>
    </source>
</evidence>
<keyword evidence="7 12" id="KW-0791">Threonine biosynthesis</keyword>
<comment type="catalytic activity">
    <reaction evidence="11 12">
        <text>L-homoserine + ATP = O-phospho-L-homoserine + ADP + H(+)</text>
        <dbReference type="Rhea" id="RHEA:13985"/>
        <dbReference type="ChEBI" id="CHEBI:15378"/>
        <dbReference type="ChEBI" id="CHEBI:30616"/>
        <dbReference type="ChEBI" id="CHEBI:57476"/>
        <dbReference type="ChEBI" id="CHEBI:57590"/>
        <dbReference type="ChEBI" id="CHEBI:456216"/>
        <dbReference type="EC" id="2.7.1.39"/>
    </reaction>
</comment>
<dbReference type="Pfam" id="PF08544">
    <property type="entry name" value="GHMP_kinases_C"/>
    <property type="match status" value="1"/>
</dbReference>
<evidence type="ECO:0000256" key="11">
    <source>
        <dbReference type="ARBA" id="ARBA00049375"/>
    </source>
</evidence>
<dbReference type="Pfam" id="PF00288">
    <property type="entry name" value="GHMP_kinases_N"/>
    <property type="match status" value="1"/>
</dbReference>
<protein>
    <recommendedName>
        <fullName evidence="4 12">Homoserine kinase</fullName>
        <shortName evidence="12">HK</shortName>
        <shortName evidence="12">HSK</shortName>
        <ecNumber evidence="3 12">2.7.1.39</ecNumber>
    </recommendedName>
</protein>
<dbReference type="PROSITE" id="PS00627">
    <property type="entry name" value="GHMP_KINASES_ATP"/>
    <property type="match status" value="1"/>
</dbReference>
<keyword evidence="5 12" id="KW-0028">Amino-acid biosynthesis</keyword>
<comment type="pathway">
    <text evidence="1 12">Amino-acid biosynthesis; L-threonine biosynthesis; L-threonine from L-aspartate: step 4/5.</text>
</comment>
<proteinExistence type="inferred from homology"/>
<dbReference type="Proteomes" id="UP000010467">
    <property type="component" value="Chromosome"/>
</dbReference>
<evidence type="ECO:0000256" key="5">
    <source>
        <dbReference type="ARBA" id="ARBA00022605"/>
    </source>
</evidence>
<evidence type="ECO:0000256" key="9">
    <source>
        <dbReference type="ARBA" id="ARBA00022777"/>
    </source>
</evidence>
<comment type="function">
    <text evidence="12">Catalyzes the ATP-dependent phosphorylation of L-homoserine to L-homoserine phosphate.</text>
</comment>
<dbReference type="InterPro" id="IPR013750">
    <property type="entry name" value="GHMP_kinase_C_dom"/>
</dbReference>
<keyword evidence="10 12" id="KW-0067">ATP-binding</keyword>
<keyword evidence="9 12" id="KW-0418">Kinase</keyword>